<keyword evidence="4" id="KW-1185">Reference proteome</keyword>
<dbReference type="STRING" id="930990.A0A067MW02"/>
<protein>
    <submittedName>
        <fullName evidence="3">Uncharacterized protein</fullName>
    </submittedName>
</protein>
<evidence type="ECO:0000256" key="1">
    <source>
        <dbReference type="ARBA" id="ARBA00022574"/>
    </source>
</evidence>
<evidence type="ECO:0000313" key="4">
    <source>
        <dbReference type="Proteomes" id="UP000027195"/>
    </source>
</evidence>
<accession>A0A067MW02</accession>
<organism evidence="3 4">
    <name type="scientific">Botryobasidium botryosum (strain FD-172 SS1)</name>
    <dbReference type="NCBI Taxonomy" id="930990"/>
    <lineage>
        <taxon>Eukaryota</taxon>
        <taxon>Fungi</taxon>
        <taxon>Dikarya</taxon>
        <taxon>Basidiomycota</taxon>
        <taxon>Agaricomycotina</taxon>
        <taxon>Agaricomycetes</taxon>
        <taxon>Cantharellales</taxon>
        <taxon>Botryobasidiaceae</taxon>
        <taxon>Botryobasidium</taxon>
    </lineage>
</organism>
<dbReference type="InParanoid" id="A0A067MW02"/>
<keyword evidence="2" id="KW-0677">Repeat</keyword>
<dbReference type="PANTHER" id="PTHR44472:SF1">
    <property type="entry name" value="DDB1 AND CUL4 ASSOCIATED FACTOR 4"/>
    <property type="match status" value="1"/>
</dbReference>
<dbReference type="AlphaFoldDB" id="A0A067MW02"/>
<keyword evidence="1" id="KW-0853">WD repeat</keyword>
<dbReference type="InterPro" id="IPR036322">
    <property type="entry name" value="WD40_repeat_dom_sf"/>
</dbReference>
<dbReference type="HOGENOM" id="CLU_1660440_0_0_1"/>
<evidence type="ECO:0000313" key="3">
    <source>
        <dbReference type="EMBL" id="KDQ16072.1"/>
    </source>
</evidence>
<gene>
    <name evidence="3" type="ORF">BOTBODRAFT_266870</name>
</gene>
<dbReference type="InterPro" id="IPR015943">
    <property type="entry name" value="WD40/YVTN_repeat-like_dom_sf"/>
</dbReference>
<name>A0A067MW02_BOTB1</name>
<dbReference type="PANTHER" id="PTHR44472">
    <property type="entry name" value="DDB1- AND CUL4-ASSOCIATED FACTOR 4-RELATED"/>
    <property type="match status" value="1"/>
</dbReference>
<dbReference type="EMBL" id="KL198029">
    <property type="protein sequence ID" value="KDQ16072.1"/>
    <property type="molecule type" value="Genomic_DNA"/>
</dbReference>
<dbReference type="GO" id="GO:0080008">
    <property type="term" value="C:Cul4-RING E3 ubiquitin ligase complex"/>
    <property type="evidence" value="ECO:0007669"/>
    <property type="project" value="TreeGrafter"/>
</dbReference>
<evidence type="ECO:0000256" key="2">
    <source>
        <dbReference type="ARBA" id="ARBA00022737"/>
    </source>
</evidence>
<proteinExistence type="predicted"/>
<dbReference type="SUPFAM" id="SSF50978">
    <property type="entry name" value="WD40 repeat-like"/>
    <property type="match status" value="1"/>
</dbReference>
<reference evidence="4" key="1">
    <citation type="journal article" date="2014" name="Proc. Natl. Acad. Sci. U.S.A.">
        <title>Extensive sampling of basidiomycete genomes demonstrates inadequacy of the white-rot/brown-rot paradigm for wood decay fungi.</title>
        <authorList>
            <person name="Riley R."/>
            <person name="Salamov A.A."/>
            <person name="Brown D.W."/>
            <person name="Nagy L.G."/>
            <person name="Floudas D."/>
            <person name="Held B.W."/>
            <person name="Levasseur A."/>
            <person name="Lombard V."/>
            <person name="Morin E."/>
            <person name="Otillar R."/>
            <person name="Lindquist E.A."/>
            <person name="Sun H."/>
            <person name="LaButti K.M."/>
            <person name="Schmutz J."/>
            <person name="Jabbour D."/>
            <person name="Luo H."/>
            <person name="Baker S.E."/>
            <person name="Pisabarro A.G."/>
            <person name="Walton J.D."/>
            <person name="Blanchette R.A."/>
            <person name="Henrissat B."/>
            <person name="Martin F."/>
            <person name="Cullen D."/>
            <person name="Hibbett D.S."/>
            <person name="Grigoriev I.V."/>
        </authorList>
    </citation>
    <scope>NUCLEOTIDE SEQUENCE [LARGE SCALE GENOMIC DNA]</scope>
    <source>
        <strain evidence="4">FD-172 SS1</strain>
    </source>
</reference>
<dbReference type="Proteomes" id="UP000027195">
    <property type="component" value="Unassembled WGS sequence"/>
</dbReference>
<dbReference type="OrthoDB" id="128867at2759"/>
<dbReference type="InterPro" id="IPR052254">
    <property type="entry name" value="CUL4-DDB1_E3_ligase_receptor"/>
</dbReference>
<dbReference type="Gene3D" id="2.130.10.10">
    <property type="entry name" value="YVTN repeat-like/Quinoprotein amine dehydrogenase"/>
    <property type="match status" value="1"/>
</dbReference>
<sequence length="159" mass="17581">MSCLLGVVQLASYDLRFLRAGSDQPTPVVEFHGHVNSYQHDLALTLDPTQSVLFAASQDCRVRAWSTHTGQPLTLPSSNPFYPATSPGTSETISRPKVKVENLLEKKFNRPVSAMTCQEEMPGRLVLRTACGGDVDVWVVGREKESDVWCPRGIRRPGQ</sequence>